<gene>
    <name evidence="3" type="ORF">CHM34_09485</name>
</gene>
<reference evidence="3 4" key="1">
    <citation type="submission" date="2017-07" db="EMBL/GenBank/DDBJ databases">
        <title>The genome sequence of Paludifilum halophilum highlights mechanisms for microbial adaptation to high salt environemnts.</title>
        <authorList>
            <person name="Belbahri L."/>
        </authorList>
    </citation>
    <scope>NUCLEOTIDE SEQUENCE [LARGE SCALE GENOMIC DNA]</scope>
    <source>
        <strain evidence="3 4">DSM 102817</strain>
    </source>
</reference>
<dbReference type="CDD" id="cd05013">
    <property type="entry name" value="SIS_RpiR"/>
    <property type="match status" value="1"/>
</dbReference>
<dbReference type="GO" id="GO:1901135">
    <property type="term" value="P:carbohydrate derivative metabolic process"/>
    <property type="evidence" value="ECO:0007669"/>
    <property type="project" value="InterPro"/>
</dbReference>
<dbReference type="AlphaFoldDB" id="A0A235B6T1"/>
<dbReference type="OrthoDB" id="9805185at2"/>
<dbReference type="RefSeq" id="WP_094264370.1">
    <property type="nucleotide sequence ID" value="NZ_NOWF01000005.1"/>
</dbReference>
<feature type="domain" description="SIS" evidence="2">
    <location>
        <begin position="31"/>
        <end position="209"/>
    </location>
</feature>
<dbReference type="NCBIfam" id="NF002805">
    <property type="entry name" value="PRK02947.1"/>
    <property type="match status" value="1"/>
</dbReference>
<evidence type="ECO:0000259" key="2">
    <source>
        <dbReference type="PROSITE" id="PS51464"/>
    </source>
</evidence>
<dbReference type="SUPFAM" id="SSF53697">
    <property type="entry name" value="SIS domain"/>
    <property type="match status" value="1"/>
</dbReference>
<evidence type="ECO:0000256" key="1">
    <source>
        <dbReference type="HAMAP-Rule" id="MF_01240"/>
    </source>
</evidence>
<proteinExistence type="inferred from homology"/>
<keyword evidence="4" id="KW-1185">Reference proteome</keyword>
<dbReference type="GO" id="GO:0097367">
    <property type="term" value="F:carbohydrate derivative binding"/>
    <property type="evidence" value="ECO:0007669"/>
    <property type="project" value="InterPro"/>
</dbReference>
<dbReference type="PANTHER" id="PTHR30390">
    <property type="entry name" value="SEDOHEPTULOSE 7-PHOSPHATE ISOMERASE / DNAA INITIATOR-ASSOCIATING FACTOR FOR REPLICATION INITIATION"/>
    <property type="match status" value="1"/>
</dbReference>
<accession>A0A235B6T1</accession>
<sequence length="244" mass="27013">MLSRYLREINDRIEKVEQEQRKPMLEAAEMVARCIEGEGIVYLFGCGHSHMLAEEMFYRAGGLAAVRPILVEDLMLHRGAGRSSRMERRTEFARSFMEKEEIREGDVTVVISNSGVNPVPVDVALIAKAKGASVIGLTSLSHSQNTSPKHESGQRLFEVVDLVLDTLVEKGDAMMTHDRLSVKFGPSSTIVGACILNAVFAEAIHRLVERGVEPPIFQSGNVEGTDDYNARLIQKYSSRIPILS</sequence>
<evidence type="ECO:0000313" key="4">
    <source>
        <dbReference type="Proteomes" id="UP000215459"/>
    </source>
</evidence>
<dbReference type="Proteomes" id="UP000215459">
    <property type="component" value="Unassembled WGS sequence"/>
</dbReference>
<dbReference type="Pfam" id="PF13580">
    <property type="entry name" value="SIS_2"/>
    <property type="match status" value="1"/>
</dbReference>
<dbReference type="InterPro" id="IPR001347">
    <property type="entry name" value="SIS_dom"/>
</dbReference>
<dbReference type="InterPro" id="IPR022951">
    <property type="entry name" value="UPF0309"/>
</dbReference>
<dbReference type="InterPro" id="IPR046348">
    <property type="entry name" value="SIS_dom_sf"/>
</dbReference>
<dbReference type="PROSITE" id="PS51464">
    <property type="entry name" value="SIS"/>
    <property type="match status" value="1"/>
</dbReference>
<organism evidence="3 4">
    <name type="scientific">Paludifilum halophilum</name>
    <dbReference type="NCBI Taxonomy" id="1642702"/>
    <lineage>
        <taxon>Bacteria</taxon>
        <taxon>Bacillati</taxon>
        <taxon>Bacillota</taxon>
        <taxon>Bacilli</taxon>
        <taxon>Bacillales</taxon>
        <taxon>Thermoactinomycetaceae</taxon>
        <taxon>Paludifilum</taxon>
    </lineage>
</organism>
<dbReference type="InterPro" id="IPR050099">
    <property type="entry name" value="SIS_GmhA/DiaA_subfam"/>
</dbReference>
<dbReference type="InterPro" id="IPR035472">
    <property type="entry name" value="RpiR-like_SIS"/>
</dbReference>
<dbReference type="HAMAP" id="MF_01240">
    <property type="entry name" value="UPF0309"/>
    <property type="match status" value="1"/>
</dbReference>
<comment type="caution">
    <text evidence="3">The sequence shown here is derived from an EMBL/GenBank/DDBJ whole genome shotgun (WGS) entry which is preliminary data.</text>
</comment>
<dbReference type="PANTHER" id="PTHR30390:SF7">
    <property type="entry name" value="PHOSPHOHEPTOSE ISOMERASE"/>
    <property type="match status" value="1"/>
</dbReference>
<name>A0A235B6T1_9BACL</name>
<protein>
    <recommendedName>
        <fullName evidence="1">UPF0309 protein CHM34_09485</fullName>
    </recommendedName>
</protein>
<dbReference type="EMBL" id="NOWF01000005">
    <property type="protein sequence ID" value="OYD07699.1"/>
    <property type="molecule type" value="Genomic_DNA"/>
</dbReference>
<evidence type="ECO:0000313" key="3">
    <source>
        <dbReference type="EMBL" id="OYD07699.1"/>
    </source>
</evidence>
<comment type="similarity">
    <text evidence="1">Belongs to the UPF0309 family.</text>
</comment>
<dbReference type="Gene3D" id="3.40.50.10490">
    <property type="entry name" value="Glucose-6-phosphate isomerase like protein, domain 1"/>
    <property type="match status" value="1"/>
</dbReference>